<evidence type="ECO:0000313" key="1">
    <source>
        <dbReference type="EMBL" id="GIY66485.1"/>
    </source>
</evidence>
<sequence>MCTLSSHGSLEARFSICFQLVERNKIRDPLIPGGDPNQTIKFRKKESYPLDSDWNNNWKQTNDLLESRWRPFFLLWDAILRNLRVCKFEGSDKKRCLLLSLKKYVEINRFS</sequence>
<reference evidence="1 2" key="1">
    <citation type="submission" date="2021-06" db="EMBL/GenBank/DDBJ databases">
        <title>Caerostris darwini draft genome.</title>
        <authorList>
            <person name="Kono N."/>
            <person name="Arakawa K."/>
        </authorList>
    </citation>
    <scope>NUCLEOTIDE SEQUENCE [LARGE SCALE GENOMIC DNA]</scope>
</reference>
<keyword evidence="2" id="KW-1185">Reference proteome</keyword>
<accession>A0AAV4V953</accession>
<dbReference type="AlphaFoldDB" id="A0AAV4V953"/>
<gene>
    <name evidence="1" type="ORF">CDAR_121631</name>
</gene>
<dbReference type="EMBL" id="BPLQ01012604">
    <property type="protein sequence ID" value="GIY66485.1"/>
    <property type="molecule type" value="Genomic_DNA"/>
</dbReference>
<dbReference type="Proteomes" id="UP001054837">
    <property type="component" value="Unassembled WGS sequence"/>
</dbReference>
<name>A0AAV4V953_9ARAC</name>
<evidence type="ECO:0000313" key="2">
    <source>
        <dbReference type="Proteomes" id="UP001054837"/>
    </source>
</evidence>
<comment type="caution">
    <text evidence="1">The sequence shown here is derived from an EMBL/GenBank/DDBJ whole genome shotgun (WGS) entry which is preliminary data.</text>
</comment>
<protein>
    <submittedName>
        <fullName evidence="1">Uncharacterized protein</fullName>
    </submittedName>
</protein>
<proteinExistence type="predicted"/>
<organism evidence="1 2">
    <name type="scientific">Caerostris darwini</name>
    <dbReference type="NCBI Taxonomy" id="1538125"/>
    <lineage>
        <taxon>Eukaryota</taxon>
        <taxon>Metazoa</taxon>
        <taxon>Ecdysozoa</taxon>
        <taxon>Arthropoda</taxon>
        <taxon>Chelicerata</taxon>
        <taxon>Arachnida</taxon>
        <taxon>Araneae</taxon>
        <taxon>Araneomorphae</taxon>
        <taxon>Entelegynae</taxon>
        <taxon>Araneoidea</taxon>
        <taxon>Araneidae</taxon>
        <taxon>Caerostris</taxon>
    </lineage>
</organism>